<dbReference type="InterPro" id="IPR029055">
    <property type="entry name" value="Ntn_hydrolases_N"/>
</dbReference>
<reference evidence="13" key="1">
    <citation type="journal article" date="2013" name="PLoS ONE">
        <title>Gene expression in gut symbiotic organ of stinkbug affected by extracellular bacterial symbiont.</title>
        <authorList>
            <person name="Futahashi R."/>
            <person name="Tanaka K."/>
            <person name="Tanahashi M."/>
            <person name="Nikoh N."/>
            <person name="Kikuchi Y."/>
            <person name="Lee B.L."/>
            <person name="Fukatsu T."/>
        </authorList>
    </citation>
    <scope>NUCLEOTIDE SEQUENCE</scope>
    <source>
        <tissue evidence="13">Midgut</tissue>
    </source>
</reference>
<dbReference type="PROSITE" id="PS00854">
    <property type="entry name" value="PROTEASOME_BETA_1"/>
    <property type="match status" value="1"/>
</dbReference>
<dbReference type="InterPro" id="IPR000243">
    <property type="entry name" value="Pept_T1A_subB"/>
</dbReference>
<evidence type="ECO:0000256" key="10">
    <source>
        <dbReference type="PIRSR" id="PIRSR600243-1"/>
    </source>
</evidence>
<comment type="function">
    <text evidence="8">Non-catalytic component of the proteasome, a multicatalytic proteinase complex which is characterized by its ability to cleave peptides with Arg, Phe, Tyr, Leu, and Glu adjacent to the leaving group at neutral or slightly basic pH. The proteasome has an ATP-dependent proteolytic activity.</text>
</comment>
<comment type="subunit">
    <text evidence="11">Component of the proteasome complex.</text>
</comment>
<evidence type="ECO:0000256" key="6">
    <source>
        <dbReference type="ARBA" id="ARBA00022942"/>
    </source>
</evidence>
<protein>
    <recommendedName>
        <fullName evidence="11">Proteasome subunit beta</fullName>
    </recommendedName>
</protein>
<dbReference type="PROSITE" id="PS51476">
    <property type="entry name" value="PROTEASOME_BETA_2"/>
    <property type="match status" value="1"/>
</dbReference>
<accession>R4WR55</accession>
<dbReference type="Pfam" id="PF00227">
    <property type="entry name" value="Proteasome"/>
    <property type="match status" value="1"/>
</dbReference>
<keyword evidence="4" id="KW-0888">Threonine protease</keyword>
<evidence type="ECO:0000259" key="12">
    <source>
        <dbReference type="Pfam" id="PF12465"/>
    </source>
</evidence>
<dbReference type="GO" id="GO:0005634">
    <property type="term" value="C:nucleus"/>
    <property type="evidence" value="ECO:0007669"/>
    <property type="project" value="UniProtKB-SubCell"/>
</dbReference>
<comment type="subunit">
    <text evidence="9">The 26S proteasome consists of a 20S proteasome core and two 19S regulatory subunits. The 20S proteasome core is composed of 28 subunits that are arranged in four stacked rings, resulting in a barrel-shaped structure. The two end rings are each formed by seven alpha subunits, and the two central rings are each formed by seven beta subunits. The catalytic chamber with the active sites is on the inside of the barrel.</text>
</comment>
<comment type="similarity">
    <text evidence="11">Belongs to the peptidase T1B family.</text>
</comment>
<evidence type="ECO:0000256" key="3">
    <source>
        <dbReference type="ARBA" id="ARBA00022670"/>
    </source>
</evidence>
<dbReference type="GO" id="GO:0051603">
    <property type="term" value="P:proteolysis involved in protein catabolic process"/>
    <property type="evidence" value="ECO:0007669"/>
    <property type="project" value="InterPro"/>
</dbReference>
<dbReference type="InterPro" id="IPR024689">
    <property type="entry name" value="Proteasome_bsu_C"/>
</dbReference>
<proteinExistence type="evidence at transcript level"/>
<dbReference type="GO" id="GO:0005839">
    <property type="term" value="C:proteasome core complex"/>
    <property type="evidence" value="ECO:0007669"/>
    <property type="project" value="InterPro"/>
</dbReference>
<evidence type="ECO:0000256" key="8">
    <source>
        <dbReference type="ARBA" id="ARBA00024953"/>
    </source>
</evidence>
<evidence type="ECO:0000256" key="1">
    <source>
        <dbReference type="ARBA" id="ARBA00001198"/>
    </source>
</evidence>
<dbReference type="PRINTS" id="PR00141">
    <property type="entry name" value="PROTEASOME"/>
</dbReference>
<dbReference type="GO" id="GO:0004298">
    <property type="term" value="F:threonine-type endopeptidase activity"/>
    <property type="evidence" value="ECO:0007669"/>
    <property type="project" value="UniProtKB-KW"/>
</dbReference>
<dbReference type="GO" id="GO:0005737">
    <property type="term" value="C:cytoplasm"/>
    <property type="evidence" value="ECO:0007669"/>
    <property type="project" value="UniProtKB-SubCell"/>
</dbReference>
<name>R4WR55_RIPPE</name>
<comment type="catalytic activity">
    <reaction evidence="1">
        <text>Cleavage of peptide bonds with very broad specificity.</text>
        <dbReference type="EC" id="3.4.25.1"/>
    </reaction>
</comment>
<dbReference type="CDD" id="cd03763">
    <property type="entry name" value="proteasome_beta_type_7"/>
    <property type="match status" value="1"/>
</dbReference>
<comment type="subcellular location">
    <subcellularLocation>
        <location evidence="11">Cytoplasm</location>
    </subcellularLocation>
    <subcellularLocation>
        <location evidence="11">Nucleus</location>
    </subcellularLocation>
</comment>
<dbReference type="EMBL" id="AK417142">
    <property type="protein sequence ID" value="BAN20357.1"/>
    <property type="molecule type" value="mRNA"/>
</dbReference>
<dbReference type="InterPro" id="IPR001353">
    <property type="entry name" value="Proteasome_sua/b"/>
</dbReference>
<keyword evidence="7 11" id="KW-0539">Nucleus</keyword>
<dbReference type="SUPFAM" id="SSF56235">
    <property type="entry name" value="N-terminal nucleophile aminohydrolases (Ntn hydrolases)"/>
    <property type="match status" value="1"/>
</dbReference>
<dbReference type="PANTHER" id="PTHR32194:SF4">
    <property type="entry name" value="PROTEASOME SUBUNIT BETA TYPE-7"/>
    <property type="match status" value="1"/>
</dbReference>
<evidence type="ECO:0000256" key="9">
    <source>
        <dbReference type="ARBA" id="ARBA00026071"/>
    </source>
</evidence>
<dbReference type="Pfam" id="PF12465">
    <property type="entry name" value="Pr_beta_C"/>
    <property type="match status" value="1"/>
</dbReference>
<keyword evidence="2 11" id="KW-0963">Cytoplasm</keyword>
<keyword evidence="3" id="KW-0645">Protease</keyword>
<dbReference type="InterPro" id="IPR023333">
    <property type="entry name" value="Proteasome_suB-type"/>
</dbReference>
<evidence type="ECO:0000313" key="13">
    <source>
        <dbReference type="EMBL" id="BAN20357.1"/>
    </source>
</evidence>
<evidence type="ECO:0000256" key="4">
    <source>
        <dbReference type="ARBA" id="ARBA00022698"/>
    </source>
</evidence>
<organism evidence="13">
    <name type="scientific">Riptortus pedestris</name>
    <name type="common">Bean bug</name>
    <dbReference type="NCBI Taxonomy" id="329032"/>
    <lineage>
        <taxon>Eukaryota</taxon>
        <taxon>Metazoa</taxon>
        <taxon>Ecdysozoa</taxon>
        <taxon>Arthropoda</taxon>
        <taxon>Hexapoda</taxon>
        <taxon>Insecta</taxon>
        <taxon>Pterygota</taxon>
        <taxon>Neoptera</taxon>
        <taxon>Paraneoptera</taxon>
        <taxon>Hemiptera</taxon>
        <taxon>Heteroptera</taxon>
        <taxon>Panheteroptera</taxon>
        <taxon>Pentatomomorpha</taxon>
        <taxon>Coreoidea</taxon>
        <taxon>Alydidae</taxon>
        <taxon>Riptortus</taxon>
    </lineage>
</organism>
<evidence type="ECO:0000256" key="2">
    <source>
        <dbReference type="ARBA" id="ARBA00022490"/>
    </source>
</evidence>
<evidence type="ECO:0000256" key="7">
    <source>
        <dbReference type="ARBA" id="ARBA00023242"/>
    </source>
</evidence>
<keyword evidence="6 11" id="KW-0647">Proteasome</keyword>
<dbReference type="InterPro" id="IPR016050">
    <property type="entry name" value="Proteasome_bsu_CS"/>
</dbReference>
<dbReference type="PANTHER" id="PTHR32194">
    <property type="entry name" value="METALLOPROTEASE TLDD"/>
    <property type="match status" value="1"/>
</dbReference>
<feature type="domain" description="Proteasome beta subunit C-terminal" evidence="12">
    <location>
        <begin position="231"/>
        <end position="265"/>
    </location>
</feature>
<evidence type="ECO:0000256" key="11">
    <source>
        <dbReference type="RuleBase" id="RU004203"/>
    </source>
</evidence>
<sequence>MAGVLLTERTPPGFSFENCKRNSKLLELGYKPPKATKTGTTIVGIVFKDGVVLGADTRATENTTVADKNCMKIHYLADNIYCCGAGTAADTEMTTLTISSQLELHRLNTGRVVRVCTAKQLLKQLLFRYQGHIGAALVLGGVDVTGPHLHSIHPHGSTDTLPYTTMGSGSLAAMSVLESQWKPNLSEEEAKLVVRNAIAAGIFNDLGSGSNVDLCVIRKGSVEYIRPFDVANQKGKRQGNYRFHRGATGVLSTRVIPLVTESEEVRRTDDESMDTSS</sequence>
<dbReference type="AlphaFoldDB" id="R4WR55"/>
<evidence type="ECO:0000256" key="5">
    <source>
        <dbReference type="ARBA" id="ARBA00022801"/>
    </source>
</evidence>
<dbReference type="Gene3D" id="3.60.20.10">
    <property type="entry name" value="Glutamine Phosphoribosylpyrophosphate, subunit 1, domain 1"/>
    <property type="match status" value="1"/>
</dbReference>
<feature type="active site" description="Nucleophile" evidence="10">
    <location>
        <position position="40"/>
    </location>
</feature>
<comment type="function">
    <text evidence="11">Component of the proteasome, a multicatalytic proteinase complex which is characterized by its ability to cleave peptides with Arg, Phe, Tyr, Leu, and Glu adjacent to the leaving group at neutral or slightly basic pH. The proteasome has an ATP-dependent proteolytic activity.</text>
</comment>
<dbReference type="FunFam" id="3.60.20.10:FF:000005">
    <property type="entry name" value="Proteasome subunit beta type-2"/>
    <property type="match status" value="1"/>
</dbReference>
<keyword evidence="5" id="KW-0378">Hydrolase</keyword>